<dbReference type="Proteomes" id="UP001305606">
    <property type="component" value="Chromosome"/>
</dbReference>
<evidence type="ECO:0000313" key="5">
    <source>
        <dbReference type="EMBL" id="WNE94178.1"/>
    </source>
</evidence>
<keyword evidence="6" id="KW-1185">Reference proteome</keyword>
<dbReference type="InterPro" id="IPR051466">
    <property type="entry name" value="D-amino_acid_metab_enzyme"/>
</dbReference>
<dbReference type="Gene3D" id="3.20.20.10">
    <property type="entry name" value="Alanine racemase"/>
    <property type="match status" value="1"/>
</dbReference>
<dbReference type="InterPro" id="IPR001608">
    <property type="entry name" value="Ala_racemase_N"/>
</dbReference>
<accession>A0ABY9UNU3</accession>
<gene>
    <name evidence="5" type="ORF">PS467_01995</name>
</gene>
<dbReference type="SMART" id="SM01119">
    <property type="entry name" value="D-ser_dehydrat"/>
    <property type="match status" value="1"/>
</dbReference>
<sequence>MTAGDLSGPGPSEENGQPPVNTATASARTLADPGTPFAVLDVHKALRNIERLGTRAARLGVTLRPHVKTAKSLDVAALLHDGTPCPVTVSTLAEAEAFADGGYTDITYAVGIDPHKLPRVIALLRRGVRLRILLDSAEQATFVAETSRQAGLPIPAQIEIDCDGHRGGLKPDAPGLLEIGRILHSADCLDGVLTHAGESYVAYGTEEQGLAAKNERDTAVAAAERLRAAGLPVPTVSVGSTPTAHAAEDLTGVTELRAGNYVFFDLVMAGLGVCRVEDLALSVVVTVIGHRPEYGWIVTDGGWMAMSRDRGTAVQAQDQGYGLVTDLAGHLIPDLVMTAASQEHGTLTTRDGATPPELPIGTRLRILPNHACATAAQHQGYHVIDSAAHDTAPTPAIKAFWPRVTGW</sequence>
<comment type="similarity">
    <text evidence="1">Belongs to the DSD1 family.</text>
</comment>
<reference evidence="5 6" key="1">
    <citation type="submission" date="2023-02" db="EMBL/GenBank/DDBJ databases">
        <title>Streptomyces sp. SCA4-21 with antifungal activity against Fusarium oxysporum f. sp. cubense, Streptomyces sp. SCA2-17 with antifungal activity against Fusarium oxysporum f. sp. cubense.</title>
        <authorList>
            <person name="Qi D."/>
        </authorList>
    </citation>
    <scope>NUCLEOTIDE SEQUENCE [LARGE SCALE GENOMIC DNA]</scope>
    <source>
        <strain evidence="5 6">SCA4-21</strain>
    </source>
</reference>
<feature type="domain" description="D-serine dehydratase-like" evidence="4">
    <location>
        <begin position="280"/>
        <end position="385"/>
    </location>
</feature>
<dbReference type="PANTHER" id="PTHR28004:SF2">
    <property type="entry name" value="D-SERINE DEHYDRATASE"/>
    <property type="match status" value="1"/>
</dbReference>
<evidence type="ECO:0000256" key="3">
    <source>
        <dbReference type="SAM" id="MobiDB-lite"/>
    </source>
</evidence>
<dbReference type="PANTHER" id="PTHR28004">
    <property type="entry name" value="ZGC:162816-RELATED"/>
    <property type="match status" value="1"/>
</dbReference>
<dbReference type="Gene3D" id="2.40.37.20">
    <property type="entry name" value="D-serine dehydratase-like domain"/>
    <property type="match status" value="1"/>
</dbReference>
<evidence type="ECO:0000256" key="1">
    <source>
        <dbReference type="ARBA" id="ARBA00005323"/>
    </source>
</evidence>
<evidence type="ECO:0000313" key="6">
    <source>
        <dbReference type="Proteomes" id="UP001305606"/>
    </source>
</evidence>
<evidence type="ECO:0000259" key="4">
    <source>
        <dbReference type="SMART" id="SM01119"/>
    </source>
</evidence>
<feature type="region of interest" description="Disordered" evidence="3">
    <location>
        <begin position="1"/>
        <end position="22"/>
    </location>
</feature>
<dbReference type="Pfam" id="PF14031">
    <property type="entry name" value="D-ser_dehydrat"/>
    <property type="match status" value="1"/>
</dbReference>
<organism evidence="5 6">
    <name type="scientific">Streptomyces luomodiensis</name>
    <dbReference type="NCBI Taxonomy" id="3026192"/>
    <lineage>
        <taxon>Bacteria</taxon>
        <taxon>Bacillati</taxon>
        <taxon>Actinomycetota</taxon>
        <taxon>Actinomycetes</taxon>
        <taxon>Kitasatosporales</taxon>
        <taxon>Streptomycetaceae</taxon>
        <taxon>Streptomyces</taxon>
    </lineage>
</organism>
<dbReference type="SUPFAM" id="SSF51419">
    <property type="entry name" value="PLP-binding barrel"/>
    <property type="match status" value="1"/>
</dbReference>
<evidence type="ECO:0000256" key="2">
    <source>
        <dbReference type="ARBA" id="ARBA00023239"/>
    </source>
</evidence>
<dbReference type="InterPro" id="IPR026956">
    <property type="entry name" value="D-ser_dehydrat-like_dom"/>
</dbReference>
<name>A0ABY9UNU3_9ACTN</name>
<keyword evidence="2" id="KW-0456">Lyase</keyword>
<dbReference type="Pfam" id="PF01168">
    <property type="entry name" value="Ala_racemase_N"/>
    <property type="match status" value="1"/>
</dbReference>
<dbReference type="CDD" id="cd06812">
    <property type="entry name" value="PLPDE_III_DSD_D-TA_like_1"/>
    <property type="match status" value="1"/>
</dbReference>
<dbReference type="EMBL" id="CP117522">
    <property type="protein sequence ID" value="WNE94178.1"/>
    <property type="molecule type" value="Genomic_DNA"/>
</dbReference>
<dbReference type="InterPro" id="IPR042208">
    <property type="entry name" value="D-ser_dehydrat-like_sf"/>
</dbReference>
<dbReference type="InterPro" id="IPR029066">
    <property type="entry name" value="PLP-binding_barrel"/>
</dbReference>
<proteinExistence type="inferred from homology"/>
<dbReference type="RefSeq" id="WP_311033667.1">
    <property type="nucleotide sequence ID" value="NZ_CP117522.1"/>
</dbReference>
<protein>
    <submittedName>
        <fullName evidence="5">DSD1 family PLP-dependent enzyme</fullName>
    </submittedName>
</protein>